<dbReference type="AlphaFoldDB" id="A0AAE0LBF5"/>
<keyword evidence="2" id="KW-1185">Reference proteome</keyword>
<reference evidence="1 2" key="1">
    <citation type="journal article" date="2015" name="Genome Biol. Evol.">
        <title>Comparative Genomics of a Bacterivorous Green Alga Reveals Evolutionary Causalities and Consequences of Phago-Mixotrophic Mode of Nutrition.</title>
        <authorList>
            <person name="Burns J.A."/>
            <person name="Paasch A."/>
            <person name="Narechania A."/>
            <person name="Kim E."/>
        </authorList>
    </citation>
    <scope>NUCLEOTIDE SEQUENCE [LARGE SCALE GENOMIC DNA]</scope>
    <source>
        <strain evidence="1 2">PLY_AMNH</strain>
    </source>
</reference>
<sequence>MQQKEVEIRSDLTQLSRTQVKAPSMLDWGMELVAVTEPIEVRRLEREVNWSGAVSAWDPWVGAGMIGRVIQEEQRTLQFLNTDWNAQLGWPETRDAL</sequence>
<dbReference type="Proteomes" id="UP001190700">
    <property type="component" value="Unassembled WGS sequence"/>
</dbReference>
<dbReference type="EMBL" id="LGRX02005330">
    <property type="protein sequence ID" value="KAK3278674.1"/>
    <property type="molecule type" value="Genomic_DNA"/>
</dbReference>
<protein>
    <submittedName>
        <fullName evidence="1">Uncharacterized protein</fullName>
    </submittedName>
</protein>
<gene>
    <name evidence="1" type="ORF">CYMTET_13404</name>
</gene>
<name>A0AAE0LBF5_9CHLO</name>
<accession>A0AAE0LBF5</accession>
<organism evidence="1 2">
    <name type="scientific">Cymbomonas tetramitiformis</name>
    <dbReference type="NCBI Taxonomy" id="36881"/>
    <lineage>
        <taxon>Eukaryota</taxon>
        <taxon>Viridiplantae</taxon>
        <taxon>Chlorophyta</taxon>
        <taxon>Pyramimonadophyceae</taxon>
        <taxon>Pyramimonadales</taxon>
        <taxon>Pyramimonadaceae</taxon>
        <taxon>Cymbomonas</taxon>
    </lineage>
</organism>
<comment type="caution">
    <text evidence="1">The sequence shown here is derived from an EMBL/GenBank/DDBJ whole genome shotgun (WGS) entry which is preliminary data.</text>
</comment>
<evidence type="ECO:0000313" key="2">
    <source>
        <dbReference type="Proteomes" id="UP001190700"/>
    </source>
</evidence>
<proteinExistence type="predicted"/>
<evidence type="ECO:0000313" key="1">
    <source>
        <dbReference type="EMBL" id="KAK3278674.1"/>
    </source>
</evidence>